<dbReference type="AlphaFoldDB" id="A0A9P4UU65"/>
<keyword evidence="2" id="KW-1133">Transmembrane helix</keyword>
<evidence type="ECO:0000313" key="3">
    <source>
        <dbReference type="EMBL" id="KAF2726854.1"/>
    </source>
</evidence>
<name>A0A9P4UU65_9PLEO</name>
<proteinExistence type="predicted"/>
<keyword evidence="4" id="KW-1185">Reference proteome</keyword>
<comment type="caution">
    <text evidence="3">The sequence shown here is derived from an EMBL/GenBank/DDBJ whole genome shotgun (WGS) entry which is preliminary data.</text>
</comment>
<organism evidence="3 4">
    <name type="scientific">Polyplosphaeria fusca</name>
    <dbReference type="NCBI Taxonomy" id="682080"/>
    <lineage>
        <taxon>Eukaryota</taxon>
        <taxon>Fungi</taxon>
        <taxon>Dikarya</taxon>
        <taxon>Ascomycota</taxon>
        <taxon>Pezizomycotina</taxon>
        <taxon>Dothideomycetes</taxon>
        <taxon>Pleosporomycetidae</taxon>
        <taxon>Pleosporales</taxon>
        <taxon>Tetraplosphaeriaceae</taxon>
        <taxon>Polyplosphaeria</taxon>
    </lineage>
</organism>
<dbReference type="Gene3D" id="1.20.58.340">
    <property type="entry name" value="Magnesium transport protein CorA, transmembrane region"/>
    <property type="match status" value="1"/>
</dbReference>
<feature type="transmembrane region" description="Helical" evidence="2">
    <location>
        <begin position="424"/>
        <end position="446"/>
    </location>
</feature>
<dbReference type="Proteomes" id="UP000799444">
    <property type="component" value="Unassembled WGS sequence"/>
</dbReference>
<keyword evidence="2" id="KW-0472">Membrane</keyword>
<feature type="transmembrane region" description="Helical" evidence="2">
    <location>
        <begin position="390"/>
        <end position="412"/>
    </location>
</feature>
<accession>A0A9P4UU65</accession>
<feature type="transmembrane region" description="Helical" evidence="2">
    <location>
        <begin position="478"/>
        <end position="498"/>
    </location>
</feature>
<gene>
    <name evidence="3" type="ORF">EJ04DRAFT_597080</name>
</gene>
<evidence type="ECO:0000256" key="1">
    <source>
        <dbReference type="SAM" id="MobiDB-lite"/>
    </source>
</evidence>
<sequence>MNRRRRTTKIVEQNDTPRGRRTGTGPLKCLRNSLSYKHVSFVDIIIAHGTPVLVEADTAFPEAVEPGDHEPGIARIFLIPNDDKLAELQDYLEFGDAKEENDALVDEDRDKNLTKNETEDAPYELCSILPWLPPNGSVFQNKAHESFTRERYDAKEEMDRQTGGRNLKPLDECDAPFTFAELVYTPSEKKNEGAYGKLIQHKLYLVQQTSSRIIIVWRACWSRWTESPYQQAFLDNVLRGSSYFNICNDIELSSSDFPTLCLLEVLAIDMDEFEHAVQLEVKPKLETDLSNTRDAVPPDYFQALESRIYSFNRMKCMVEKAEDVQSAWLYLTGALRLEANSELATIELGQDVRSRTLRTSAMVKQTKRLDERCQDLFALNTTVSQSRQSFYVSILTVLAAVFLPLSLASAILSMSTRFQELGPLLYDFFGVSWIFCTFALLCSVMVRYGNAIFDRFWSLKHLGKKDYKMWRHSIQAMVYSYVAGWTFVLVGFLLGMFLQDQGIDWRAYPLLGVGVAIFICAPVVVPIVSVFVTVFSLFGCRPARPKWMKRRAGNGASVSV</sequence>
<feature type="transmembrane region" description="Helical" evidence="2">
    <location>
        <begin position="510"/>
        <end position="540"/>
    </location>
</feature>
<keyword evidence="2" id="KW-0812">Transmembrane</keyword>
<feature type="region of interest" description="Disordered" evidence="1">
    <location>
        <begin position="1"/>
        <end position="24"/>
    </location>
</feature>
<protein>
    <submittedName>
        <fullName evidence="3">Uncharacterized protein</fullName>
    </submittedName>
</protein>
<evidence type="ECO:0000256" key="2">
    <source>
        <dbReference type="SAM" id="Phobius"/>
    </source>
</evidence>
<reference evidence="3" key="1">
    <citation type="journal article" date="2020" name="Stud. Mycol.">
        <title>101 Dothideomycetes genomes: a test case for predicting lifestyles and emergence of pathogens.</title>
        <authorList>
            <person name="Haridas S."/>
            <person name="Albert R."/>
            <person name="Binder M."/>
            <person name="Bloem J."/>
            <person name="Labutti K."/>
            <person name="Salamov A."/>
            <person name="Andreopoulos B."/>
            <person name="Baker S."/>
            <person name="Barry K."/>
            <person name="Bills G."/>
            <person name="Bluhm B."/>
            <person name="Cannon C."/>
            <person name="Castanera R."/>
            <person name="Culley D."/>
            <person name="Daum C."/>
            <person name="Ezra D."/>
            <person name="Gonzalez J."/>
            <person name="Henrissat B."/>
            <person name="Kuo A."/>
            <person name="Liang C."/>
            <person name="Lipzen A."/>
            <person name="Lutzoni F."/>
            <person name="Magnuson J."/>
            <person name="Mondo S."/>
            <person name="Nolan M."/>
            <person name="Ohm R."/>
            <person name="Pangilinan J."/>
            <person name="Park H.-J."/>
            <person name="Ramirez L."/>
            <person name="Alfaro M."/>
            <person name="Sun H."/>
            <person name="Tritt A."/>
            <person name="Yoshinaga Y."/>
            <person name="Zwiers L.-H."/>
            <person name="Turgeon B."/>
            <person name="Goodwin S."/>
            <person name="Spatafora J."/>
            <person name="Crous P."/>
            <person name="Grigoriev I."/>
        </authorList>
    </citation>
    <scope>NUCLEOTIDE SEQUENCE</scope>
    <source>
        <strain evidence="3">CBS 125425</strain>
    </source>
</reference>
<dbReference type="OrthoDB" id="3231000at2759"/>
<evidence type="ECO:0000313" key="4">
    <source>
        <dbReference type="Proteomes" id="UP000799444"/>
    </source>
</evidence>
<dbReference type="EMBL" id="ML996381">
    <property type="protein sequence ID" value="KAF2726854.1"/>
    <property type="molecule type" value="Genomic_DNA"/>
</dbReference>